<reference evidence="10" key="1">
    <citation type="submission" date="2015-12" db="EMBL/GenBank/DDBJ databases">
        <title>De novo transcriptome assembly of four potential Pierce s Disease insect vectors from Arizona vineyards.</title>
        <authorList>
            <person name="Tassone E.E."/>
        </authorList>
    </citation>
    <scope>NUCLEOTIDE SEQUENCE</scope>
</reference>
<dbReference type="InterPro" id="IPR016357">
    <property type="entry name" value="Transferrin"/>
</dbReference>
<gene>
    <name evidence="10" type="ORF">g.13010</name>
</gene>
<keyword evidence="2" id="KW-0964">Secreted</keyword>
<feature type="binding site" evidence="5">
    <location>
        <position position="520"/>
    </location>
    <ligand>
        <name>hydrogencarbonate</name>
        <dbReference type="ChEBI" id="CHEBI:17544"/>
        <label>1</label>
    </ligand>
</feature>
<feature type="disulfide bond" evidence="7">
    <location>
        <begin position="573"/>
        <end position="584"/>
    </location>
</feature>
<dbReference type="FunFam" id="3.40.190.10:FF:000095">
    <property type="entry name" value="Lactotransferrin"/>
    <property type="match status" value="1"/>
</dbReference>
<comment type="subcellular location">
    <subcellularLocation>
        <location evidence="1">Secreted</location>
    </subcellularLocation>
</comment>
<protein>
    <recommendedName>
        <fullName evidence="9">Transferrin-like domain-containing protein</fullName>
    </recommendedName>
</protein>
<dbReference type="Gene3D" id="3.40.190.10">
    <property type="entry name" value="Periplasmic binding protein-like II"/>
    <property type="match status" value="4"/>
</dbReference>
<feature type="binding site" evidence="6">
    <location>
        <position position="94"/>
    </location>
    <ligand>
        <name>Fe(3+)</name>
        <dbReference type="ChEBI" id="CHEBI:29034"/>
        <label>1</label>
    </ligand>
</feature>
<dbReference type="PROSITE" id="PS00206">
    <property type="entry name" value="TRANSFERRIN_LIKE_2"/>
    <property type="match status" value="1"/>
</dbReference>
<feature type="domain" description="Transferrin-like" evidence="9">
    <location>
        <begin position="34"/>
        <end position="400"/>
    </location>
</feature>
<feature type="disulfide bond" evidence="7">
    <location>
        <begin position="274"/>
        <end position="288"/>
    </location>
</feature>
<feature type="binding site" evidence="6">
    <location>
        <position position="460"/>
    </location>
    <ligand>
        <name>Fe(3+)</name>
        <dbReference type="ChEBI" id="CHEBI:29034"/>
        <label>1</label>
    </ligand>
</feature>
<feature type="disulfide bond" evidence="7">
    <location>
        <begin position="554"/>
        <end position="576"/>
    </location>
</feature>
<feature type="chain" id="PRO_5008582053" description="Transferrin-like domain-containing protein" evidence="8">
    <location>
        <begin position="24"/>
        <end position="784"/>
    </location>
</feature>
<dbReference type="GO" id="GO:0046872">
    <property type="term" value="F:metal ion binding"/>
    <property type="evidence" value="ECO:0007669"/>
    <property type="project" value="UniProtKB-KW"/>
</dbReference>
<dbReference type="Pfam" id="PF00405">
    <property type="entry name" value="Transferrin"/>
    <property type="match status" value="2"/>
</dbReference>
<keyword evidence="6" id="KW-0479">Metal-binding</keyword>
<feature type="binding site" evidence="5">
    <location>
        <position position="156"/>
    </location>
    <ligand>
        <name>hydrogencarbonate</name>
        <dbReference type="ChEBI" id="CHEBI:17544"/>
        <label>1</label>
    </ligand>
</feature>
<evidence type="ECO:0000256" key="5">
    <source>
        <dbReference type="PIRSR" id="PIRSR002549-2"/>
    </source>
</evidence>
<dbReference type="PIRSF" id="PIRSF002549">
    <property type="entry name" value="Transferrin"/>
    <property type="match status" value="1"/>
</dbReference>
<dbReference type="CDD" id="cd13529">
    <property type="entry name" value="PBP2_transferrin"/>
    <property type="match status" value="2"/>
</dbReference>
<dbReference type="InterPro" id="IPR001156">
    <property type="entry name" value="Transferrin-like_dom"/>
</dbReference>
<feature type="domain" description="Transferrin-like" evidence="9">
    <location>
        <begin position="405"/>
        <end position="751"/>
    </location>
</feature>
<evidence type="ECO:0000256" key="1">
    <source>
        <dbReference type="ARBA" id="ARBA00004613"/>
    </source>
</evidence>
<dbReference type="AlphaFoldDB" id="A0A1B6EA49"/>
<feature type="disulfide bond" evidence="7">
    <location>
        <begin position="512"/>
        <end position="601"/>
    </location>
</feature>
<evidence type="ECO:0000256" key="7">
    <source>
        <dbReference type="PIRSR" id="PIRSR002549-4"/>
    </source>
</evidence>
<feature type="binding site" evidence="5">
    <location>
        <position position="157"/>
    </location>
    <ligand>
        <name>hydrogencarbonate</name>
        <dbReference type="ChEBI" id="CHEBI:17544"/>
        <label>1</label>
    </ligand>
</feature>
<dbReference type="GO" id="GO:0006826">
    <property type="term" value="P:iron ion transport"/>
    <property type="evidence" value="ECO:0007669"/>
    <property type="project" value="TreeGrafter"/>
</dbReference>
<dbReference type="PANTHER" id="PTHR11485:SF29">
    <property type="entry name" value="TRANSFERRIN 2"/>
    <property type="match status" value="1"/>
</dbReference>
<feature type="binding site" evidence="6">
    <location>
        <position position="488"/>
    </location>
    <ligand>
        <name>Fe(3+)</name>
        <dbReference type="ChEBI" id="CHEBI:29034"/>
        <label>1</label>
    </ligand>
</feature>
<keyword evidence="4 7" id="KW-1015">Disulfide bond</keyword>
<proteinExistence type="predicted"/>
<feature type="disulfide bond" evidence="7">
    <location>
        <begin position="191"/>
        <end position="214"/>
    </location>
</feature>
<keyword evidence="3" id="KW-0677">Repeat</keyword>
<dbReference type="InterPro" id="IPR018195">
    <property type="entry name" value="Transferrin_Fe_BS"/>
</dbReference>
<dbReference type="GO" id="GO:0055037">
    <property type="term" value="C:recycling endosome"/>
    <property type="evidence" value="ECO:0007669"/>
    <property type="project" value="TreeGrafter"/>
</dbReference>
<dbReference type="SUPFAM" id="SSF53850">
    <property type="entry name" value="Periplasmic binding protein-like II"/>
    <property type="match status" value="2"/>
</dbReference>
<dbReference type="EMBL" id="GEDC01002486">
    <property type="protein sequence ID" value="JAS34812.1"/>
    <property type="molecule type" value="Transcribed_RNA"/>
</dbReference>
<name>A0A1B6EA49_9HEMI</name>
<feature type="binding site" evidence="6">
    <location>
        <position position="595"/>
    </location>
    <ligand>
        <name>Fe(3+)</name>
        <dbReference type="ChEBI" id="CHEBI:29034"/>
        <label>2</label>
    </ligand>
</feature>
<keyword evidence="8" id="KW-0732">Signal</keyword>
<evidence type="ECO:0000256" key="4">
    <source>
        <dbReference type="ARBA" id="ARBA00023157"/>
    </source>
</evidence>
<organism evidence="10">
    <name type="scientific">Clastoptera arizonana</name>
    <name type="common">Arizona spittle bug</name>
    <dbReference type="NCBI Taxonomy" id="38151"/>
    <lineage>
        <taxon>Eukaryota</taxon>
        <taxon>Metazoa</taxon>
        <taxon>Ecdysozoa</taxon>
        <taxon>Arthropoda</taxon>
        <taxon>Hexapoda</taxon>
        <taxon>Insecta</taxon>
        <taxon>Pterygota</taxon>
        <taxon>Neoptera</taxon>
        <taxon>Paraneoptera</taxon>
        <taxon>Hemiptera</taxon>
        <taxon>Auchenorrhyncha</taxon>
        <taxon>Cercopoidea</taxon>
        <taxon>Clastopteridae</taxon>
        <taxon>Clastoptera</taxon>
    </lineage>
</organism>
<evidence type="ECO:0000256" key="6">
    <source>
        <dbReference type="PIRSR" id="PIRSR002549-3"/>
    </source>
</evidence>
<keyword evidence="6" id="KW-0408">Iron</keyword>
<feature type="disulfide bond" evidence="7">
    <location>
        <begin position="642"/>
        <end position="656"/>
    </location>
</feature>
<evidence type="ECO:0000256" key="3">
    <source>
        <dbReference type="ARBA" id="ARBA00022737"/>
    </source>
</evidence>
<feature type="binding site" evidence="6">
    <location>
        <position position="122"/>
    </location>
    <ligand>
        <name>Fe(3+)</name>
        <dbReference type="ChEBI" id="CHEBI:29034"/>
        <label>1</label>
    </ligand>
</feature>
<evidence type="ECO:0000259" key="9">
    <source>
        <dbReference type="PROSITE" id="PS51408"/>
    </source>
</evidence>
<dbReference type="PROSITE" id="PS51408">
    <property type="entry name" value="TRANSFERRIN_LIKE_4"/>
    <property type="match status" value="2"/>
</dbReference>
<sequence>MILSVLKRVLLLLSINLIINSSGQNLLIPDGEHFIWCTTSPEEFKKCNSFSQTVQKDRFKFGAEYLALQCLQAVNKDECMTYIDEDKAHITSLDAGDVFVGGRYHSLIPIMQESFGGNLTNYYAVAVIRKGTLPDVTNLRHLRGKKACFPGVGSLAGWVVPVHTLMREGGLEIVDCNNHVKSAIKYFGPSCAVNSLIDKYNPIGDNSDTLCSICIGRVPGEKCTPADPYAGFEGAFRCLVEAGEIAFLKHTTALEMTNSLEFPSVKTSDFELLCKDGSRRTVEEFQTCNWGTVPSNALVTTSAKPAKLRRLYQSFIAKAARMYGSPYNNLYNISTTTTNNPNQIAYEIFHLFESSPRYGSKHNLLFQDITEDLRPLEESKQSFSGYLGHSLDIIYGIRQCPVNSMTLCVTSDPELEKCIKMRIALEAQLLKPDLVCYKGHSQINCMQAIRNGIADVALFDAGDIYTAGLNYDLIPFLAEVYDLGVPEYYVVAVSKEEDPTTEITYLKGKYTCHPGINTAAGWIVPLAYLISNGWIRSYGCDSIRAAAEYFGKSCVPGSMSTEYNTGVPYDNMCHLCHGSSYKNCRRDASEDYYGYTGAFRCLVEGGGDVAFLKHTTVLENTDGKRREWWARNTLNEDFELLCPDGTRSVLSEYKRCNLGKVKANAVVTRGGEGFNITQLNAYINLFVYAQQFYGRKYKSDFSFSMFYSNPPYADLIFQDAAQQLMVLDSQYRYYSSYLGKDFMRARRIVDCHAGKDVNYASLSLTLLSSLLTTVVAIVIGRLQN</sequence>
<feature type="signal peptide" evidence="8">
    <location>
        <begin position="1"/>
        <end position="23"/>
    </location>
</feature>
<accession>A0A1B6EA49</accession>
<dbReference type="PRINTS" id="PR00422">
    <property type="entry name" value="TRANSFERRIN"/>
</dbReference>
<feature type="disulfide bond" evidence="7">
    <location>
        <begin position="37"/>
        <end position="79"/>
    </location>
</feature>
<feature type="disulfide bond" evidence="7">
    <location>
        <begin position="148"/>
        <end position="238"/>
    </location>
</feature>
<feature type="disulfide bond" evidence="7">
    <location>
        <begin position="418"/>
        <end position="436"/>
    </location>
</feature>
<evidence type="ECO:0000256" key="2">
    <source>
        <dbReference type="ARBA" id="ARBA00022525"/>
    </source>
</evidence>
<dbReference type="PROSITE" id="PS00205">
    <property type="entry name" value="TRANSFERRIN_LIKE_1"/>
    <property type="match status" value="1"/>
</dbReference>
<evidence type="ECO:0000313" key="10">
    <source>
        <dbReference type="EMBL" id="JAS34812.1"/>
    </source>
</evidence>
<feature type="binding site" evidence="5">
    <location>
        <position position="521"/>
    </location>
    <ligand>
        <name>hydrogencarbonate</name>
        <dbReference type="ChEBI" id="CHEBI:17544"/>
        <label>1</label>
    </ligand>
</feature>
<dbReference type="GO" id="GO:0005615">
    <property type="term" value="C:extracellular space"/>
    <property type="evidence" value="ECO:0007669"/>
    <property type="project" value="InterPro"/>
</dbReference>
<dbReference type="GO" id="GO:0005886">
    <property type="term" value="C:plasma membrane"/>
    <property type="evidence" value="ECO:0007669"/>
    <property type="project" value="TreeGrafter"/>
</dbReference>
<feature type="disulfide bond" evidence="7">
    <location>
        <begin position="47"/>
        <end position="70"/>
    </location>
</feature>
<feature type="disulfide bond" evidence="7">
    <location>
        <begin position="408"/>
        <end position="445"/>
    </location>
</feature>
<feature type="disulfide bond" evidence="7">
    <location>
        <begin position="211"/>
        <end position="223"/>
    </location>
</feature>
<dbReference type="GO" id="GO:0005769">
    <property type="term" value="C:early endosome"/>
    <property type="evidence" value="ECO:0007669"/>
    <property type="project" value="TreeGrafter"/>
</dbReference>
<dbReference type="SMART" id="SM00094">
    <property type="entry name" value="TR_FER"/>
    <property type="match status" value="2"/>
</dbReference>
<evidence type="ECO:0000256" key="8">
    <source>
        <dbReference type="SAM" id="SignalP"/>
    </source>
</evidence>
<dbReference type="PANTHER" id="PTHR11485">
    <property type="entry name" value="TRANSFERRIN"/>
    <property type="match status" value="1"/>
</dbReference>